<comment type="function">
    <text evidence="6">Binds and transfers iron-sulfur (Fe-S) clusters to target apoproteins. Can hydrolyze ATP.</text>
</comment>
<dbReference type="InterPro" id="IPR033756">
    <property type="entry name" value="YlxH/NBP35"/>
</dbReference>
<dbReference type="KEGG" id="cfem:HCR03_14690"/>
<dbReference type="GO" id="GO:0140663">
    <property type="term" value="F:ATP-dependent FeS chaperone activity"/>
    <property type="evidence" value="ECO:0007669"/>
    <property type="project" value="InterPro"/>
</dbReference>
<feature type="domain" description="Dinitrogenase iron-molybdenum cofactor biosynthesis" evidence="7">
    <location>
        <begin position="297"/>
        <end position="384"/>
    </location>
</feature>
<evidence type="ECO:0000259" key="7">
    <source>
        <dbReference type="Pfam" id="PF02579"/>
    </source>
</evidence>
<organism evidence="8 9">
    <name type="scientific">Caproicibacter fermentans</name>
    <dbReference type="NCBI Taxonomy" id="2576756"/>
    <lineage>
        <taxon>Bacteria</taxon>
        <taxon>Bacillati</taxon>
        <taxon>Bacillota</taxon>
        <taxon>Clostridia</taxon>
        <taxon>Eubacteriales</taxon>
        <taxon>Acutalibacteraceae</taxon>
        <taxon>Caproicibacter</taxon>
    </lineage>
</organism>
<dbReference type="Pfam" id="PF10609">
    <property type="entry name" value="ParA"/>
    <property type="match status" value="1"/>
</dbReference>
<dbReference type="CDD" id="cd02037">
    <property type="entry name" value="Mrp_NBP35"/>
    <property type="match status" value="1"/>
</dbReference>
<gene>
    <name evidence="8" type="ORF">HCR03_14690</name>
</gene>
<evidence type="ECO:0000256" key="1">
    <source>
        <dbReference type="ARBA" id="ARBA00022723"/>
    </source>
</evidence>
<dbReference type="FunFam" id="3.40.50.300:FF:001119">
    <property type="entry name" value="Iron-sulfur cluster carrier protein"/>
    <property type="match status" value="1"/>
</dbReference>
<dbReference type="InterPro" id="IPR003731">
    <property type="entry name" value="Di-Nase_FeMo-co_biosynth"/>
</dbReference>
<dbReference type="Gene3D" id="3.30.420.130">
    <property type="entry name" value="Dinitrogenase iron-molybdenum cofactor biosynthesis domain"/>
    <property type="match status" value="1"/>
</dbReference>
<dbReference type="PANTHER" id="PTHR42961">
    <property type="entry name" value="IRON-SULFUR PROTEIN NUBPL"/>
    <property type="match status" value="1"/>
</dbReference>
<keyword evidence="5 6" id="KW-0411">Iron-sulfur</keyword>
<dbReference type="GO" id="GO:0016226">
    <property type="term" value="P:iron-sulfur cluster assembly"/>
    <property type="evidence" value="ECO:0007669"/>
    <property type="project" value="InterPro"/>
</dbReference>
<dbReference type="GO" id="GO:0016887">
    <property type="term" value="F:ATP hydrolysis activity"/>
    <property type="evidence" value="ECO:0007669"/>
    <property type="project" value="UniProtKB-UniRule"/>
</dbReference>
<evidence type="ECO:0000256" key="5">
    <source>
        <dbReference type="ARBA" id="ARBA00023014"/>
    </source>
</evidence>
<dbReference type="Proteomes" id="UP000515909">
    <property type="component" value="Chromosome"/>
</dbReference>
<dbReference type="PANTHER" id="PTHR42961:SF2">
    <property type="entry name" value="IRON-SULFUR PROTEIN NUBPL"/>
    <property type="match status" value="1"/>
</dbReference>
<evidence type="ECO:0000313" key="8">
    <source>
        <dbReference type="EMBL" id="QNK39943.1"/>
    </source>
</evidence>
<dbReference type="AlphaFoldDB" id="A0A7G8T8K2"/>
<keyword evidence="1 6" id="KW-0479">Metal-binding</keyword>
<dbReference type="GO" id="GO:0051539">
    <property type="term" value="F:4 iron, 4 sulfur cluster binding"/>
    <property type="evidence" value="ECO:0007669"/>
    <property type="project" value="TreeGrafter"/>
</dbReference>
<dbReference type="SUPFAM" id="SSF53146">
    <property type="entry name" value="Nitrogenase accessory factor-like"/>
    <property type="match status" value="1"/>
</dbReference>
<dbReference type="RefSeq" id="WP_187035036.1">
    <property type="nucleotide sequence ID" value="NZ_CP060286.1"/>
</dbReference>
<keyword evidence="3 6" id="KW-0067">ATP-binding</keyword>
<comment type="subunit">
    <text evidence="6">Homodimer.</text>
</comment>
<dbReference type="GO" id="GO:0005524">
    <property type="term" value="F:ATP binding"/>
    <property type="evidence" value="ECO:0007669"/>
    <property type="project" value="UniProtKB-UniRule"/>
</dbReference>
<dbReference type="Pfam" id="PF02579">
    <property type="entry name" value="Nitro_FeMo-Co"/>
    <property type="match status" value="1"/>
</dbReference>
<evidence type="ECO:0000256" key="4">
    <source>
        <dbReference type="ARBA" id="ARBA00023004"/>
    </source>
</evidence>
<evidence type="ECO:0000256" key="3">
    <source>
        <dbReference type="ARBA" id="ARBA00022840"/>
    </source>
</evidence>
<dbReference type="EMBL" id="CP060286">
    <property type="protein sequence ID" value="QNK39943.1"/>
    <property type="molecule type" value="Genomic_DNA"/>
</dbReference>
<reference evidence="8 9" key="1">
    <citation type="submission" date="2020-08" db="EMBL/GenBank/DDBJ databases">
        <title>The isolate Caproiciproducens sp. 7D4C2 produces n-caproate at mildly acidic conditions from hexoses: genome and rBOX comparison with related strains and chain-elongating bacteria.</title>
        <authorList>
            <person name="Esquivel-Elizondo S."/>
            <person name="Bagci C."/>
            <person name="Temovska M."/>
            <person name="Jeon B.S."/>
            <person name="Bessarab I."/>
            <person name="Williams R.B.H."/>
            <person name="Huson D.H."/>
            <person name="Angenent L.T."/>
        </authorList>
    </citation>
    <scope>NUCLEOTIDE SEQUENCE [LARGE SCALE GENOMIC DNA]</scope>
    <source>
        <strain evidence="8 9">7D4C2</strain>
    </source>
</reference>
<protein>
    <recommendedName>
        <fullName evidence="6">Iron-sulfur cluster carrier protein</fullName>
    </recommendedName>
</protein>
<proteinExistence type="inferred from homology"/>
<name>A0A7G8T8K2_9FIRM</name>
<dbReference type="CDD" id="cd00851">
    <property type="entry name" value="MTH1175"/>
    <property type="match status" value="1"/>
</dbReference>
<dbReference type="InterPro" id="IPR027417">
    <property type="entry name" value="P-loop_NTPase"/>
</dbReference>
<dbReference type="SUPFAM" id="SSF52540">
    <property type="entry name" value="P-loop containing nucleoside triphosphate hydrolases"/>
    <property type="match status" value="1"/>
</dbReference>
<dbReference type="HAMAP" id="MF_02040">
    <property type="entry name" value="Mrp_NBP35"/>
    <property type="match status" value="1"/>
</dbReference>
<comment type="similarity">
    <text evidence="6">Belongs to the Mrp/NBP35 ATP-binding proteins family.</text>
</comment>
<sequence>MSKSCDNNCGSCGMECADRKEEKHDFRAALNALSHVKKVIGVVSGKGGVGKSSVSAMLAVTMQRLGYKVGILDADVTGPSIPKAFGIRGKAEGSELGLYPRQSKTGIAIMSVNLLLENDTDPVIWRGPILGNTVKQFWTDVIWSDLDFLFIDMPPGTGDVPLTVFQSIPVDGIIIVTSPQELVSMIVSKAVKMAEMMKIPVLGLVENMSYFRCPDNGKDYKIFGESHIDEIAGKHGLQVLAKLPIDPKISAACDAGMIELFNGNWFDTVGELLAGQINQSNESEGKSMFRIAVAAEGKKVTEHFGHCVNFMLFDVENNQITKEESVDNPGHKPGFLPNFLADKGVKVIISGGMGQGAVDIFNERDVEVVTGASGDARTAAESYLKGELKSTGSVCHEHQHHDECGE</sequence>
<feature type="binding site" evidence="6">
    <location>
        <begin position="45"/>
        <end position="52"/>
    </location>
    <ligand>
        <name>ATP</name>
        <dbReference type="ChEBI" id="CHEBI:30616"/>
    </ligand>
</feature>
<evidence type="ECO:0000313" key="9">
    <source>
        <dbReference type="Proteomes" id="UP000515909"/>
    </source>
</evidence>
<dbReference type="Gene3D" id="3.40.50.300">
    <property type="entry name" value="P-loop containing nucleotide triphosphate hydrolases"/>
    <property type="match status" value="1"/>
</dbReference>
<dbReference type="NCBIfam" id="NF041136">
    <property type="entry name" value="MrpORP"/>
    <property type="match status" value="1"/>
</dbReference>
<evidence type="ECO:0000256" key="6">
    <source>
        <dbReference type="HAMAP-Rule" id="MF_02040"/>
    </source>
</evidence>
<dbReference type="InterPro" id="IPR044304">
    <property type="entry name" value="NUBPL-like"/>
</dbReference>
<dbReference type="GO" id="GO:0046872">
    <property type="term" value="F:metal ion binding"/>
    <property type="evidence" value="ECO:0007669"/>
    <property type="project" value="UniProtKB-KW"/>
</dbReference>
<keyword evidence="4 6" id="KW-0408">Iron</keyword>
<dbReference type="InterPro" id="IPR033913">
    <property type="entry name" value="MTH1175_dom"/>
</dbReference>
<accession>A0A7G8T8K2</accession>
<dbReference type="InterPro" id="IPR019591">
    <property type="entry name" value="Mrp/NBP35_ATP-bd"/>
</dbReference>
<dbReference type="InterPro" id="IPR036105">
    <property type="entry name" value="DiNase_FeMo-co_biosyn_sf"/>
</dbReference>
<keyword evidence="2 6" id="KW-0547">Nucleotide-binding</keyword>
<keyword evidence="6" id="KW-0378">Hydrolase</keyword>
<evidence type="ECO:0000256" key="2">
    <source>
        <dbReference type="ARBA" id="ARBA00022741"/>
    </source>
</evidence>